<feature type="region of interest" description="Disordered" evidence="6">
    <location>
        <begin position="278"/>
        <end position="329"/>
    </location>
</feature>
<evidence type="ECO:0000256" key="2">
    <source>
        <dbReference type="ARBA" id="ARBA00022679"/>
    </source>
</evidence>
<keyword evidence="2" id="KW-0808">Transferase</keyword>
<dbReference type="PROSITE" id="PS00108">
    <property type="entry name" value="PROTEIN_KINASE_ST"/>
    <property type="match status" value="1"/>
</dbReference>
<dbReference type="SUPFAM" id="SSF56112">
    <property type="entry name" value="Protein kinase-like (PK-like)"/>
    <property type="match status" value="1"/>
</dbReference>
<evidence type="ECO:0000259" key="8">
    <source>
        <dbReference type="PROSITE" id="PS51857"/>
    </source>
</evidence>
<dbReference type="SUPFAM" id="SSF50249">
    <property type="entry name" value="Nucleic acid-binding proteins"/>
    <property type="match status" value="1"/>
</dbReference>
<feature type="domain" description="CSD" evidence="8">
    <location>
        <begin position="325"/>
        <end position="390"/>
    </location>
</feature>
<comment type="caution">
    <text evidence="9">The sequence shown here is derived from an EMBL/GenBank/DDBJ whole genome shotgun (WGS) entry which is preliminary data.</text>
</comment>
<keyword evidence="10" id="KW-1185">Reference proteome</keyword>
<dbReference type="EMBL" id="BAAAHH010000011">
    <property type="protein sequence ID" value="GAA0951756.1"/>
    <property type="molecule type" value="Genomic_DNA"/>
</dbReference>
<keyword evidence="5" id="KW-0067">ATP-binding</keyword>
<keyword evidence="4" id="KW-0418">Kinase</keyword>
<name>A0ABN1R4F5_9ACTN</name>
<evidence type="ECO:0000259" key="7">
    <source>
        <dbReference type="PROSITE" id="PS50011"/>
    </source>
</evidence>
<dbReference type="InterPro" id="IPR008271">
    <property type="entry name" value="Ser/Thr_kinase_AS"/>
</dbReference>
<feature type="domain" description="Protein kinase" evidence="7">
    <location>
        <begin position="18"/>
        <end position="275"/>
    </location>
</feature>
<organism evidence="9 10">
    <name type="scientific">Actinocorallia libanotica</name>
    <dbReference type="NCBI Taxonomy" id="46162"/>
    <lineage>
        <taxon>Bacteria</taxon>
        <taxon>Bacillati</taxon>
        <taxon>Actinomycetota</taxon>
        <taxon>Actinomycetes</taxon>
        <taxon>Streptosporangiales</taxon>
        <taxon>Thermomonosporaceae</taxon>
        <taxon>Actinocorallia</taxon>
    </lineage>
</organism>
<dbReference type="SMART" id="SM00357">
    <property type="entry name" value="CSP"/>
    <property type="match status" value="1"/>
</dbReference>
<dbReference type="InterPro" id="IPR002059">
    <property type="entry name" value="CSP_DNA-bd"/>
</dbReference>
<evidence type="ECO:0000313" key="10">
    <source>
        <dbReference type="Proteomes" id="UP001500665"/>
    </source>
</evidence>
<dbReference type="PROSITE" id="PS51857">
    <property type="entry name" value="CSD_2"/>
    <property type="match status" value="1"/>
</dbReference>
<keyword evidence="3" id="KW-0547">Nucleotide-binding</keyword>
<dbReference type="CDD" id="cd14014">
    <property type="entry name" value="STKc_PknB_like"/>
    <property type="match status" value="1"/>
</dbReference>
<dbReference type="PROSITE" id="PS50011">
    <property type="entry name" value="PROTEIN_KINASE_DOM"/>
    <property type="match status" value="1"/>
</dbReference>
<dbReference type="EC" id="2.7.11.1" evidence="1"/>
<proteinExistence type="predicted"/>
<evidence type="ECO:0000256" key="1">
    <source>
        <dbReference type="ARBA" id="ARBA00012513"/>
    </source>
</evidence>
<evidence type="ECO:0000256" key="4">
    <source>
        <dbReference type="ARBA" id="ARBA00022777"/>
    </source>
</evidence>
<evidence type="ECO:0000256" key="3">
    <source>
        <dbReference type="ARBA" id="ARBA00022741"/>
    </source>
</evidence>
<dbReference type="Gene3D" id="1.10.510.10">
    <property type="entry name" value="Transferase(Phosphotransferase) domain 1"/>
    <property type="match status" value="1"/>
</dbReference>
<dbReference type="PRINTS" id="PR00050">
    <property type="entry name" value="COLDSHOCK"/>
</dbReference>
<sequence length="391" mass="41451">MTGVMNAAVAGESAGGRYRLVEAIGEGAAGRVWRALDEVLEREVALKEFFVRPGIAPEQQELLVGRVMREARAAARLNHPGVITIHDVVPHRGMPVLVMEFIRGGSLGALIRREGRLAPERVASIGCELLEAIAVAHAAGIVHRDLKPDNIMIDGRRVVISDFGVASLADSTVLTRAGTVLGTPLYMAPEQIEGLPATEAADLWSIGATLYAAVEGETPFAAPTLAALFNAVLNRPPRPALHAGALGVLLNDLLRKEPELRPSAARAAETLRTLLLRRGAPPQPSGPAEPSGPATPSDPAKPSGPVEPSGPAEREDGARPVRDGVRHGTVKSFKSEKGYGFIVPDASSEEVYVHYSRIDMPGFKTLGKGQRVSFETVPGKRGPEARGVRPL</sequence>
<feature type="compositionally biased region" description="Basic and acidic residues" evidence="6">
    <location>
        <begin position="312"/>
        <end position="326"/>
    </location>
</feature>
<accession>A0ABN1R4F5</accession>
<gene>
    <name evidence="9" type="ORF">GCM10009550_31740</name>
</gene>
<dbReference type="InterPro" id="IPR011009">
    <property type="entry name" value="Kinase-like_dom_sf"/>
</dbReference>
<dbReference type="Proteomes" id="UP001500665">
    <property type="component" value="Unassembled WGS sequence"/>
</dbReference>
<dbReference type="Pfam" id="PF00069">
    <property type="entry name" value="Pkinase"/>
    <property type="match status" value="1"/>
</dbReference>
<dbReference type="Gene3D" id="3.30.200.20">
    <property type="entry name" value="Phosphorylase Kinase, domain 1"/>
    <property type="match status" value="1"/>
</dbReference>
<dbReference type="InterPro" id="IPR000719">
    <property type="entry name" value="Prot_kinase_dom"/>
</dbReference>
<dbReference type="Gene3D" id="2.40.50.140">
    <property type="entry name" value="Nucleic acid-binding proteins"/>
    <property type="match status" value="1"/>
</dbReference>
<dbReference type="InterPro" id="IPR050660">
    <property type="entry name" value="NEK_Ser/Thr_kinase"/>
</dbReference>
<evidence type="ECO:0000313" key="9">
    <source>
        <dbReference type="EMBL" id="GAA0951756.1"/>
    </source>
</evidence>
<dbReference type="InterPro" id="IPR011129">
    <property type="entry name" value="CSD"/>
</dbReference>
<dbReference type="InterPro" id="IPR012340">
    <property type="entry name" value="NA-bd_OB-fold"/>
</dbReference>
<evidence type="ECO:0000256" key="5">
    <source>
        <dbReference type="ARBA" id="ARBA00022840"/>
    </source>
</evidence>
<dbReference type="Pfam" id="PF00313">
    <property type="entry name" value="CSD"/>
    <property type="match status" value="1"/>
</dbReference>
<dbReference type="PANTHER" id="PTHR43671">
    <property type="entry name" value="SERINE/THREONINE-PROTEIN KINASE NEK"/>
    <property type="match status" value="1"/>
</dbReference>
<dbReference type="PANTHER" id="PTHR43671:SF13">
    <property type="entry name" value="SERINE_THREONINE-PROTEIN KINASE NEK2"/>
    <property type="match status" value="1"/>
</dbReference>
<protein>
    <recommendedName>
        <fullName evidence="1">non-specific serine/threonine protein kinase</fullName>
        <ecNumber evidence="1">2.7.11.1</ecNumber>
    </recommendedName>
</protein>
<evidence type="ECO:0000256" key="6">
    <source>
        <dbReference type="SAM" id="MobiDB-lite"/>
    </source>
</evidence>
<reference evidence="9 10" key="1">
    <citation type="journal article" date="2019" name="Int. J. Syst. Evol. Microbiol.">
        <title>The Global Catalogue of Microorganisms (GCM) 10K type strain sequencing project: providing services to taxonomists for standard genome sequencing and annotation.</title>
        <authorList>
            <consortium name="The Broad Institute Genomics Platform"/>
            <consortium name="The Broad Institute Genome Sequencing Center for Infectious Disease"/>
            <person name="Wu L."/>
            <person name="Ma J."/>
        </authorList>
    </citation>
    <scope>NUCLEOTIDE SEQUENCE [LARGE SCALE GENOMIC DNA]</scope>
    <source>
        <strain evidence="9 10">JCM 10696</strain>
    </source>
</reference>
<dbReference type="SMART" id="SM00220">
    <property type="entry name" value="S_TKc"/>
    <property type="match status" value="1"/>
</dbReference>